<proteinExistence type="predicted"/>
<sequence>MDRISKIKVAVESFIDGEDNIMEQIIEIWEKFKIPILVPLLRILMYVSLAMLIMFFIEMVYMWLVIGFNYLFGRKKEKHYKWEEFKDDIESGSSVFPLVLIQIPMFNEKEVYQLSIGAACGLSWPADRIVIQVLDDSTDPVIKDMVEMECEKWASKGTNIHYQVRDNRKGYKAGALKEGLEHCYASECEYVAIFDADFQPNPDFLRKTIPYLHYNSELGLVQARWKFGCSGRRFVSERLRTIKKVVEDSKEGINSSLGHKASKQNMLWDVQAVMPLGFPEGEGVINILDDPMSGGCNAIENDERITNGETKVVANDFVKSVDETEKTISDVNAVKPSGVELGIGFNQGGTSTCMYTLAFGHIGSEKMSFEEQVYVLHKKKLEQVEKLSKLVQENEGLFI</sequence>
<dbReference type="EMBL" id="CM042014">
    <property type="protein sequence ID" value="KAI3724080.1"/>
    <property type="molecule type" value="Genomic_DNA"/>
</dbReference>
<reference evidence="2" key="1">
    <citation type="journal article" date="2022" name="Mol. Ecol. Resour.">
        <title>The genomes of chicory, endive, great burdock and yacon provide insights into Asteraceae palaeo-polyploidization history and plant inulin production.</title>
        <authorList>
            <person name="Fan W."/>
            <person name="Wang S."/>
            <person name="Wang H."/>
            <person name="Wang A."/>
            <person name="Jiang F."/>
            <person name="Liu H."/>
            <person name="Zhao H."/>
            <person name="Xu D."/>
            <person name="Zhang Y."/>
        </authorList>
    </citation>
    <scope>NUCLEOTIDE SEQUENCE [LARGE SCALE GENOMIC DNA]</scope>
    <source>
        <strain evidence="2">cv. Punajuju</strain>
    </source>
</reference>
<evidence type="ECO:0000313" key="2">
    <source>
        <dbReference type="Proteomes" id="UP001055811"/>
    </source>
</evidence>
<accession>A0ACB9BPZ5</accession>
<name>A0ACB9BPZ5_CICIN</name>
<protein>
    <submittedName>
        <fullName evidence="1">Uncharacterized protein</fullName>
    </submittedName>
</protein>
<evidence type="ECO:0000313" key="1">
    <source>
        <dbReference type="EMBL" id="KAI3724080.1"/>
    </source>
</evidence>
<keyword evidence="2" id="KW-1185">Reference proteome</keyword>
<reference evidence="1 2" key="2">
    <citation type="journal article" date="2022" name="Mol. Ecol. Resour.">
        <title>The genomes of chicory, endive, great burdock and yacon provide insights into Asteraceae paleo-polyploidization history and plant inulin production.</title>
        <authorList>
            <person name="Fan W."/>
            <person name="Wang S."/>
            <person name="Wang H."/>
            <person name="Wang A."/>
            <person name="Jiang F."/>
            <person name="Liu H."/>
            <person name="Zhao H."/>
            <person name="Xu D."/>
            <person name="Zhang Y."/>
        </authorList>
    </citation>
    <scope>NUCLEOTIDE SEQUENCE [LARGE SCALE GENOMIC DNA]</scope>
    <source>
        <strain evidence="2">cv. Punajuju</strain>
        <tissue evidence="1">Leaves</tissue>
    </source>
</reference>
<gene>
    <name evidence="1" type="ORF">L2E82_35845</name>
</gene>
<comment type="caution">
    <text evidence="1">The sequence shown here is derived from an EMBL/GenBank/DDBJ whole genome shotgun (WGS) entry which is preliminary data.</text>
</comment>
<organism evidence="1 2">
    <name type="scientific">Cichorium intybus</name>
    <name type="common">Chicory</name>
    <dbReference type="NCBI Taxonomy" id="13427"/>
    <lineage>
        <taxon>Eukaryota</taxon>
        <taxon>Viridiplantae</taxon>
        <taxon>Streptophyta</taxon>
        <taxon>Embryophyta</taxon>
        <taxon>Tracheophyta</taxon>
        <taxon>Spermatophyta</taxon>
        <taxon>Magnoliopsida</taxon>
        <taxon>eudicotyledons</taxon>
        <taxon>Gunneridae</taxon>
        <taxon>Pentapetalae</taxon>
        <taxon>asterids</taxon>
        <taxon>campanulids</taxon>
        <taxon>Asterales</taxon>
        <taxon>Asteraceae</taxon>
        <taxon>Cichorioideae</taxon>
        <taxon>Cichorieae</taxon>
        <taxon>Cichoriinae</taxon>
        <taxon>Cichorium</taxon>
    </lineage>
</organism>
<dbReference type="Proteomes" id="UP001055811">
    <property type="component" value="Linkage Group LG06"/>
</dbReference>